<evidence type="ECO:0000313" key="2">
    <source>
        <dbReference type="EMBL" id="SJZ96409.1"/>
    </source>
</evidence>
<dbReference type="OrthoDB" id="6065092at2"/>
<feature type="transmembrane region" description="Helical" evidence="1">
    <location>
        <begin position="362"/>
        <end position="385"/>
    </location>
</feature>
<feature type="transmembrane region" description="Helical" evidence="1">
    <location>
        <begin position="391"/>
        <end position="412"/>
    </location>
</feature>
<keyword evidence="1" id="KW-1133">Transmembrane helix</keyword>
<feature type="transmembrane region" description="Helical" evidence="1">
    <location>
        <begin position="150"/>
        <end position="167"/>
    </location>
</feature>
<feature type="transmembrane region" description="Helical" evidence="1">
    <location>
        <begin position="309"/>
        <end position="326"/>
    </location>
</feature>
<organism evidence="2 3">
    <name type="scientific">Lysobacter spongiicola DSM 21749</name>
    <dbReference type="NCBI Taxonomy" id="1122188"/>
    <lineage>
        <taxon>Bacteria</taxon>
        <taxon>Pseudomonadati</taxon>
        <taxon>Pseudomonadota</taxon>
        <taxon>Gammaproteobacteria</taxon>
        <taxon>Lysobacterales</taxon>
        <taxon>Lysobacteraceae</taxon>
        <taxon>Novilysobacter</taxon>
    </lineage>
</organism>
<feature type="transmembrane region" description="Helical" evidence="1">
    <location>
        <begin position="58"/>
        <end position="77"/>
    </location>
</feature>
<reference evidence="2 3" key="1">
    <citation type="submission" date="2017-02" db="EMBL/GenBank/DDBJ databases">
        <authorList>
            <person name="Peterson S.W."/>
        </authorList>
    </citation>
    <scope>NUCLEOTIDE SEQUENCE [LARGE SCALE GENOMIC DNA]</scope>
    <source>
        <strain evidence="2 3">DSM 21749</strain>
    </source>
</reference>
<feature type="transmembrane region" description="Helical" evidence="1">
    <location>
        <begin position="274"/>
        <end position="297"/>
    </location>
</feature>
<keyword evidence="3" id="KW-1185">Reference proteome</keyword>
<dbReference type="RefSeq" id="WP_078757982.1">
    <property type="nucleotide sequence ID" value="NZ_FUXP01000004.1"/>
</dbReference>
<feature type="transmembrane region" description="Helical" evidence="1">
    <location>
        <begin position="32"/>
        <end position="52"/>
    </location>
</feature>
<feature type="transmembrane region" description="Helical" evidence="1">
    <location>
        <begin position="187"/>
        <end position="203"/>
    </location>
</feature>
<feature type="transmembrane region" description="Helical" evidence="1">
    <location>
        <begin position="424"/>
        <end position="443"/>
    </location>
</feature>
<dbReference type="STRING" id="1122188.SAMN02745674_01378"/>
<evidence type="ECO:0000313" key="3">
    <source>
        <dbReference type="Proteomes" id="UP000190061"/>
    </source>
</evidence>
<dbReference type="Proteomes" id="UP000190061">
    <property type="component" value="Unassembled WGS sequence"/>
</dbReference>
<feature type="transmembrane region" description="Helical" evidence="1">
    <location>
        <begin position="449"/>
        <end position="471"/>
    </location>
</feature>
<accession>A0A1T4PY40</accession>
<keyword evidence="1" id="KW-0472">Membrane</keyword>
<name>A0A1T4PY40_9GAMM</name>
<proteinExistence type="predicted"/>
<gene>
    <name evidence="2" type="ORF">SAMN02745674_01378</name>
</gene>
<sequence length="487" mass="51056">MNVAPTWNPGIGGQLRHSALLLRHGASLLQRALAVLLSGAFVVAAGLVLATLEPPQRAPVALVLTGIAVMVLWGVWVSRLVLLHSEARQARMPGVGRAIGGTLAVVTLGSVVLPSMLFAAVGMDPMLATAVLAVGACAGLIVALLPRIIYFALCFAPLLIGVIGALWTRWGPPLNFWTAWRPDATDVFWLVPPMLALAVWRWHSVTLQADRPDTSVWWQPAVASSPRALAGAGWFSGGAESQQLPDWMWPAGQTSGAGPARPVRAMRALLGTPFAPLSATQILVQLGVGAIALLYLLLQGLGEGGDPGVLVGGVIGGGGVLVVMYGQRLESMYRKSAGETDEFALLPGFGDPAAQRAQLLRAVLWSPSWACAIILAMLLAIGLLMGTGPQLLALMMMSGLGLVLLTAVGCIRPIAGQRLDGVRMLLLAGPVLLLALVTIAYALRAEGGGVVVLVLALLWVVVYAVGGGLLLSSVRRFRSRPHPFIQR</sequence>
<feature type="transmembrane region" description="Helical" evidence="1">
    <location>
        <begin position="126"/>
        <end position="145"/>
    </location>
</feature>
<feature type="transmembrane region" description="Helical" evidence="1">
    <location>
        <begin position="98"/>
        <end position="120"/>
    </location>
</feature>
<evidence type="ECO:0000256" key="1">
    <source>
        <dbReference type="SAM" id="Phobius"/>
    </source>
</evidence>
<protein>
    <recommendedName>
        <fullName evidence="4">ABC-2 type transport system permease protein</fullName>
    </recommendedName>
</protein>
<dbReference type="AlphaFoldDB" id="A0A1T4PY40"/>
<keyword evidence="1" id="KW-0812">Transmembrane</keyword>
<evidence type="ECO:0008006" key="4">
    <source>
        <dbReference type="Google" id="ProtNLM"/>
    </source>
</evidence>
<dbReference type="EMBL" id="FUXP01000004">
    <property type="protein sequence ID" value="SJZ96409.1"/>
    <property type="molecule type" value="Genomic_DNA"/>
</dbReference>